<dbReference type="InterPro" id="IPR011059">
    <property type="entry name" value="Metal-dep_hydrolase_composite"/>
</dbReference>
<reference evidence="4 5" key="1">
    <citation type="submission" date="2019-02" db="EMBL/GenBank/DDBJ databases">
        <title>Deep-cultivation of Planctomycetes and their phenomic and genomic characterization uncovers novel biology.</title>
        <authorList>
            <person name="Wiegand S."/>
            <person name="Jogler M."/>
            <person name="Boedeker C."/>
            <person name="Pinto D."/>
            <person name="Vollmers J."/>
            <person name="Rivas-Marin E."/>
            <person name="Kohn T."/>
            <person name="Peeters S.H."/>
            <person name="Heuer A."/>
            <person name="Rast P."/>
            <person name="Oberbeckmann S."/>
            <person name="Bunk B."/>
            <person name="Jeske O."/>
            <person name="Meyerdierks A."/>
            <person name="Storesund J.E."/>
            <person name="Kallscheuer N."/>
            <person name="Luecker S."/>
            <person name="Lage O.M."/>
            <person name="Pohl T."/>
            <person name="Merkel B.J."/>
            <person name="Hornburger P."/>
            <person name="Mueller R.-W."/>
            <person name="Bruemmer F."/>
            <person name="Labrenz M."/>
            <person name="Spormann A.M."/>
            <person name="Op Den Camp H."/>
            <person name="Overmann J."/>
            <person name="Amann R."/>
            <person name="Jetten M.S.M."/>
            <person name="Mascher T."/>
            <person name="Medema M.H."/>
            <person name="Devos D.P."/>
            <person name="Kaster A.-K."/>
            <person name="Ovreas L."/>
            <person name="Rohde M."/>
            <person name="Galperin M.Y."/>
            <person name="Jogler C."/>
        </authorList>
    </citation>
    <scope>NUCLEOTIDE SEQUENCE [LARGE SCALE GENOMIC DNA]</scope>
    <source>
        <strain evidence="4 5">KOR34</strain>
    </source>
</reference>
<dbReference type="RefSeq" id="WP_146567164.1">
    <property type="nucleotide sequence ID" value="NZ_SIHJ01000002.1"/>
</dbReference>
<organism evidence="4 5">
    <name type="scientific">Posidoniimonas corsicana</name>
    <dbReference type="NCBI Taxonomy" id="1938618"/>
    <lineage>
        <taxon>Bacteria</taxon>
        <taxon>Pseudomonadati</taxon>
        <taxon>Planctomycetota</taxon>
        <taxon>Planctomycetia</taxon>
        <taxon>Pirellulales</taxon>
        <taxon>Lacipirellulaceae</taxon>
        <taxon>Posidoniimonas</taxon>
    </lineage>
</organism>
<keyword evidence="5" id="KW-1185">Reference proteome</keyword>
<dbReference type="SUPFAM" id="SSF51338">
    <property type="entry name" value="Composite domain of metallo-dependent hydrolases"/>
    <property type="match status" value="1"/>
</dbReference>
<feature type="signal peptide" evidence="2">
    <location>
        <begin position="1"/>
        <end position="21"/>
    </location>
</feature>
<evidence type="ECO:0000313" key="4">
    <source>
        <dbReference type="EMBL" id="TWT34047.1"/>
    </source>
</evidence>
<gene>
    <name evidence="4" type="primary">dan</name>
    <name evidence="4" type="ORF">KOR34_38830</name>
</gene>
<feature type="domain" description="Amidohydrolase 3" evidence="3">
    <location>
        <begin position="68"/>
        <end position="511"/>
    </location>
</feature>
<dbReference type="PANTHER" id="PTHR11113">
    <property type="entry name" value="N-ACETYLGLUCOSAMINE-6-PHOSPHATE DEACETYLASE"/>
    <property type="match status" value="1"/>
</dbReference>
<dbReference type="AlphaFoldDB" id="A0A5C5V887"/>
<dbReference type="EC" id="3.5.1.81" evidence="4"/>
<protein>
    <submittedName>
        <fullName evidence="4">D-aminoacylase</fullName>
        <ecNumber evidence="4">3.5.1.81</ecNumber>
    </submittedName>
</protein>
<evidence type="ECO:0000256" key="2">
    <source>
        <dbReference type="SAM" id="SignalP"/>
    </source>
</evidence>
<evidence type="ECO:0000256" key="1">
    <source>
        <dbReference type="ARBA" id="ARBA00022801"/>
    </source>
</evidence>
<keyword evidence="1 4" id="KW-0378">Hydrolase</keyword>
<dbReference type="Gene3D" id="3.30.1490.130">
    <property type="entry name" value="D-aminoacylase. Domain 3"/>
    <property type="match status" value="1"/>
</dbReference>
<dbReference type="Proteomes" id="UP000316714">
    <property type="component" value="Unassembled WGS sequence"/>
</dbReference>
<sequence precursor="true">MTIRCLTLAVLLSLTAAPSHAASVDADLLLSGGTVYDGAGGPGRVGNVAVRDGQIAAVGEFEVGEVGQTVDCTGLIVAPGFIDLHNHSDQTIESESDAGRVPRILADRTRESVCYLTQGCTTIVTGNCGGGKRDVEAYYGQLDETPSGVNVAHLVPQGSVRRKVIGTKRRPPEGDELQRMQALVREGMQAGAWGMSTGLQYVPSAYAEAEEIAALAEVVADYNGIYASHIRDEGDELVESVEEAVRIGRLSGAAVHVSHFKASKRRNWGKVRAAAAVLQRAREEGLTVTADQYPYAASSTSVAAMLLPDEEREGSRSDLTARLNDPEQLARLRPIMADLLEARGGIMVAECPSLPRYVGRMIRDIAKDEGREPVDVAIDVVRSGDEAGVSFSMDERDVRWVMTLPWVATASDGSVKVPDGTKPHPRSFGTFSRRIGRYAIEEEVIPLELAIRSSSGLPADILGMTDRGYLRAGQAADIVVLDAASFRDHATFEAPTEPSTGVRWLLVNGRLAIADGAVQDVTAGRPLRKLPKPKAG</sequence>
<dbReference type="Pfam" id="PF07969">
    <property type="entry name" value="Amidohydro_3"/>
    <property type="match status" value="1"/>
</dbReference>
<evidence type="ECO:0000313" key="5">
    <source>
        <dbReference type="Proteomes" id="UP000316714"/>
    </source>
</evidence>
<dbReference type="SUPFAM" id="SSF51556">
    <property type="entry name" value="Metallo-dependent hydrolases"/>
    <property type="match status" value="1"/>
</dbReference>
<dbReference type="EMBL" id="SIHJ01000002">
    <property type="protein sequence ID" value="TWT34047.1"/>
    <property type="molecule type" value="Genomic_DNA"/>
</dbReference>
<proteinExistence type="predicted"/>
<name>A0A5C5V887_9BACT</name>
<accession>A0A5C5V887</accession>
<dbReference type="Gene3D" id="3.20.20.140">
    <property type="entry name" value="Metal-dependent hydrolases"/>
    <property type="match status" value="1"/>
</dbReference>
<dbReference type="InterPro" id="IPR013108">
    <property type="entry name" value="Amidohydro_3"/>
</dbReference>
<dbReference type="OrthoDB" id="9775607at2"/>
<dbReference type="Gene3D" id="2.30.40.10">
    <property type="entry name" value="Urease, subunit C, domain 1"/>
    <property type="match status" value="1"/>
</dbReference>
<dbReference type="GO" id="GO:0047420">
    <property type="term" value="F:N-acyl-D-amino-acid deacylase activity"/>
    <property type="evidence" value="ECO:0007669"/>
    <property type="project" value="UniProtKB-EC"/>
</dbReference>
<feature type="chain" id="PRO_5023103553" evidence="2">
    <location>
        <begin position="22"/>
        <end position="536"/>
    </location>
</feature>
<keyword evidence="2" id="KW-0732">Signal</keyword>
<dbReference type="InterPro" id="IPR023100">
    <property type="entry name" value="D-aminoacylase_insert_dom_sf"/>
</dbReference>
<dbReference type="InterPro" id="IPR032466">
    <property type="entry name" value="Metal_Hydrolase"/>
</dbReference>
<comment type="caution">
    <text evidence="4">The sequence shown here is derived from an EMBL/GenBank/DDBJ whole genome shotgun (WGS) entry which is preliminary data.</text>
</comment>
<evidence type="ECO:0000259" key="3">
    <source>
        <dbReference type="Pfam" id="PF07969"/>
    </source>
</evidence>